<reference evidence="3" key="1">
    <citation type="submission" date="2013-05" db="EMBL/GenBank/DDBJ databases">
        <authorList>
            <person name="Yim A.K.Y."/>
            <person name="Chan T.F."/>
            <person name="Ji K.M."/>
            <person name="Liu X.Y."/>
            <person name="Zhou J.W."/>
            <person name="Li R.Q."/>
            <person name="Yang K.Y."/>
            <person name="Li J."/>
            <person name="Li M."/>
            <person name="Law P.T.W."/>
            <person name="Wu Y.L."/>
            <person name="Cai Z.L."/>
            <person name="Qin H."/>
            <person name="Bao Y."/>
            <person name="Leung R.K.K."/>
            <person name="Ng P.K.S."/>
            <person name="Zou J."/>
            <person name="Zhong X.J."/>
            <person name="Ran P.X."/>
            <person name="Zhong N.S."/>
            <person name="Liu Z.G."/>
            <person name="Tsui S.K.W."/>
        </authorList>
    </citation>
    <scope>NUCLEOTIDE SEQUENCE</scope>
    <source>
        <strain evidence="3">Derf</strain>
        <tissue evidence="3">Whole organism</tissue>
    </source>
</reference>
<keyword evidence="2" id="KW-0472">Membrane</keyword>
<keyword evidence="4" id="KW-1185">Reference proteome</keyword>
<accession>A0A922IDB3</accession>
<reference evidence="3" key="2">
    <citation type="journal article" date="2022" name="Res Sq">
        <title>Comparative Genomics Reveals Insights into the Divergent Evolution of Astigmatic Mites and Household Pest Adaptations.</title>
        <authorList>
            <person name="Xiong Q."/>
            <person name="Wan A.T.-Y."/>
            <person name="Liu X.-Y."/>
            <person name="Fung C.S.-H."/>
            <person name="Xiao X."/>
            <person name="Malainual N."/>
            <person name="Hou J."/>
            <person name="Wang L."/>
            <person name="Wang M."/>
            <person name="Yang K."/>
            <person name="Cui Y."/>
            <person name="Leung E."/>
            <person name="Nong W."/>
            <person name="Shin S.-K."/>
            <person name="Au S."/>
            <person name="Jeong K.Y."/>
            <person name="Chew F.T."/>
            <person name="Hui J."/>
            <person name="Leung T.F."/>
            <person name="Tungtrongchitr A."/>
            <person name="Zhong N."/>
            <person name="Liu Z."/>
            <person name="Tsui S."/>
        </authorList>
    </citation>
    <scope>NUCLEOTIDE SEQUENCE</scope>
    <source>
        <strain evidence="3">Derf</strain>
        <tissue evidence="3">Whole organism</tissue>
    </source>
</reference>
<evidence type="ECO:0000256" key="2">
    <source>
        <dbReference type="SAM" id="Phobius"/>
    </source>
</evidence>
<feature type="compositionally biased region" description="Low complexity" evidence="1">
    <location>
        <begin position="422"/>
        <end position="433"/>
    </location>
</feature>
<dbReference type="AlphaFoldDB" id="A0A922IDB3"/>
<proteinExistence type="predicted"/>
<evidence type="ECO:0000313" key="4">
    <source>
        <dbReference type="Proteomes" id="UP000790347"/>
    </source>
</evidence>
<protein>
    <submittedName>
        <fullName evidence="3">Uncharacterized protein</fullName>
    </submittedName>
</protein>
<keyword evidence="2" id="KW-1133">Transmembrane helix</keyword>
<keyword evidence="2" id="KW-0812">Transmembrane</keyword>
<feature type="transmembrane region" description="Helical" evidence="2">
    <location>
        <begin position="78"/>
        <end position="99"/>
    </location>
</feature>
<feature type="transmembrane region" description="Helical" evidence="2">
    <location>
        <begin position="147"/>
        <end position="173"/>
    </location>
</feature>
<feature type="transmembrane region" description="Helical" evidence="2">
    <location>
        <begin position="111"/>
        <end position="135"/>
    </location>
</feature>
<dbReference type="EMBL" id="ASGP02000001">
    <property type="protein sequence ID" value="KAH9529369.1"/>
    <property type="molecule type" value="Genomic_DNA"/>
</dbReference>
<dbReference type="Proteomes" id="UP000790347">
    <property type="component" value="Unassembled WGS sequence"/>
</dbReference>
<gene>
    <name evidence="3" type="ORF">DERF_003256</name>
</gene>
<evidence type="ECO:0000256" key="1">
    <source>
        <dbReference type="SAM" id="MobiDB-lite"/>
    </source>
</evidence>
<organism evidence="3 4">
    <name type="scientific">Dermatophagoides farinae</name>
    <name type="common">American house dust mite</name>
    <dbReference type="NCBI Taxonomy" id="6954"/>
    <lineage>
        <taxon>Eukaryota</taxon>
        <taxon>Metazoa</taxon>
        <taxon>Ecdysozoa</taxon>
        <taxon>Arthropoda</taxon>
        <taxon>Chelicerata</taxon>
        <taxon>Arachnida</taxon>
        <taxon>Acari</taxon>
        <taxon>Acariformes</taxon>
        <taxon>Sarcoptiformes</taxon>
        <taxon>Astigmata</taxon>
        <taxon>Psoroptidia</taxon>
        <taxon>Analgoidea</taxon>
        <taxon>Pyroglyphidae</taxon>
        <taxon>Dermatophagoidinae</taxon>
        <taxon>Dermatophagoides</taxon>
    </lineage>
</organism>
<name>A0A922IDB3_DERFA</name>
<sequence>MEEIYIVKLKGLPPPSAPSQDSLSKDSKTSFYYHTDLTAEAIRGFSYLHIFFGITVLCLSVTNLCFHENPLALEPPLGITVWCAVSFIVLGFFGIFTAYKRKCDLSGSIFYVKFQLVLIIIVLSLTLTFAILFALDLHGPIANQFIGLNIIFSIIVESVILLLTLFTCARVLWPGCLNFCAKDWPMQPSLKRKMIVKTKVFANGIQQDKTNIIQSFGPNCVISLNMPPAITSDQTLSSKNSSICSSPIYKNDVVNNKTSSLSGSTSDLAKSLSTIYAMPDEQIDDSNNGCKEQITAISTNSIYYNYPVVGVSTTNLLQTFPTVRQNRERFSSTNDSKIITNRQSSPIMYLNDTSTNNSDHSWYRGSDLYSASEETDPYDTDEFDYCSTENEDEIEIGDRTLVNEFHKTSSDDGNGTLEDESITNSISTSSLSKSEINNDDEIFNVCKKSNEANNGSTTIEVNSNNELNLEISSSKKVIDFNIKPTEINLQIDQEAKNDHEQNKNVEAERFPINQIKLKSLQTSQQLSPYKKSSIIKIKSPTNVEATVPTIQDMMDSKSSERNESSSMVTSTTTIRLLNTNKIASNHNRLDNNNDNNHIAVIKNKNSYHSVAKMRNKLTSHPYLCRLRAANGEEFERNPYSKKTTTISKQIPDIQGV</sequence>
<comment type="caution">
    <text evidence="3">The sequence shown here is derived from an EMBL/GenBank/DDBJ whole genome shotgun (WGS) entry which is preliminary data.</text>
</comment>
<evidence type="ECO:0000313" key="3">
    <source>
        <dbReference type="EMBL" id="KAH9529369.1"/>
    </source>
</evidence>
<feature type="region of interest" description="Disordered" evidence="1">
    <location>
        <begin position="407"/>
        <end position="433"/>
    </location>
</feature>
<feature type="transmembrane region" description="Helical" evidence="2">
    <location>
        <begin position="47"/>
        <end position="66"/>
    </location>
</feature>